<name>A0ABN4H0S0_CORUL</name>
<dbReference type="Proteomes" id="UP000036185">
    <property type="component" value="Chromosome"/>
</dbReference>
<sequence>MLRAGRKNDVREDVAKAEKMCVFFQEVAGPFYMDVIAKGIPMGVMPIPREEEK</sequence>
<dbReference type="EMBL" id="CP011913">
    <property type="protein sequence ID" value="AKN77539.1"/>
    <property type="molecule type" value="Genomic_DNA"/>
</dbReference>
<reference evidence="1 2" key="1">
    <citation type="journal article" date="2014" name="Int. J. Syst. Evol. Microbiol.">
        <title>Draft Genome Sequence of Corynebacterium ulcerans FRC58, Isolated from the Bronchitic Aspiration of a Patient in France.</title>
        <authorList>
            <person name="Silva Ado S."/>
            <person name="Barauna R.A."/>
            <person name="de Sa P.C."/>
            <person name="das Gracas D.A."/>
            <person name="Carneiro A.R."/>
            <person name="Thouvenin M."/>
            <person name="Azevedo V."/>
            <person name="Badell E."/>
            <person name="Guiso N."/>
            <person name="da Silva A.L."/>
            <person name="Ramos R.T."/>
        </authorList>
    </citation>
    <scope>NUCLEOTIDE SEQUENCE [LARGE SCALE GENOMIC DNA]</scope>
    <source>
        <strain evidence="1 2">FRC58</strain>
    </source>
</reference>
<evidence type="ECO:0000313" key="2">
    <source>
        <dbReference type="Proteomes" id="UP000036185"/>
    </source>
</evidence>
<dbReference type="RefSeq" id="WP_412137475.1">
    <property type="nucleotide sequence ID" value="NZ_CP011913.1"/>
</dbReference>
<evidence type="ECO:0000313" key="1">
    <source>
        <dbReference type="EMBL" id="AKN77539.1"/>
    </source>
</evidence>
<keyword evidence="2" id="KW-1185">Reference proteome</keyword>
<proteinExistence type="predicted"/>
<accession>A0ABN4H0S0</accession>
<gene>
    <name evidence="1" type="ORF">CulFRC58_1685</name>
</gene>
<protein>
    <submittedName>
        <fullName evidence="1">Uncharacterized protein</fullName>
    </submittedName>
</protein>
<organism evidence="1 2">
    <name type="scientific">Corynebacterium ulcerans FRC58</name>
    <dbReference type="NCBI Taxonomy" id="1408268"/>
    <lineage>
        <taxon>Bacteria</taxon>
        <taxon>Bacillati</taxon>
        <taxon>Actinomycetota</taxon>
        <taxon>Actinomycetes</taxon>
        <taxon>Mycobacteriales</taxon>
        <taxon>Corynebacteriaceae</taxon>
        <taxon>Corynebacterium</taxon>
    </lineage>
</organism>